<dbReference type="EC" id="5.1.1.7" evidence="3 8"/>
<feature type="active site" description="Proton donor" evidence="8">
    <location>
        <position position="75"/>
    </location>
</feature>
<keyword evidence="4 8" id="KW-0028">Amino-acid biosynthesis</keyword>
<dbReference type="PANTHER" id="PTHR31689:SF0">
    <property type="entry name" value="DIAMINOPIMELATE EPIMERASE"/>
    <property type="match status" value="1"/>
</dbReference>
<dbReference type="GO" id="GO:0008837">
    <property type="term" value="F:diaminopimelate epimerase activity"/>
    <property type="evidence" value="ECO:0007669"/>
    <property type="project" value="UniProtKB-EC"/>
</dbReference>
<dbReference type="InterPro" id="IPR018510">
    <property type="entry name" value="DAP_epimerase_AS"/>
</dbReference>
<feature type="site" description="Could be important to modulate the pK values of the two catalytic cysteine residues" evidence="8">
    <location>
        <position position="215"/>
    </location>
</feature>
<evidence type="ECO:0000256" key="6">
    <source>
        <dbReference type="ARBA" id="ARBA00023235"/>
    </source>
</evidence>
<evidence type="ECO:0000313" key="11">
    <source>
        <dbReference type="Proteomes" id="UP000603457"/>
    </source>
</evidence>
<comment type="caution">
    <text evidence="8">Lacks conserved residue(s) required for the propagation of feature annotation.</text>
</comment>
<feature type="binding site" evidence="8">
    <location>
        <begin position="215"/>
        <end position="216"/>
    </location>
    <ligand>
        <name>substrate</name>
    </ligand>
</feature>
<feature type="binding site" evidence="8">
    <location>
        <position position="66"/>
    </location>
    <ligand>
        <name>substrate</name>
    </ligand>
</feature>
<comment type="subunit">
    <text evidence="8">Homodimer.</text>
</comment>
<dbReference type="Gene3D" id="3.10.310.10">
    <property type="entry name" value="Diaminopimelate Epimerase, Chain A, domain 1"/>
    <property type="match status" value="2"/>
</dbReference>
<evidence type="ECO:0000256" key="9">
    <source>
        <dbReference type="PROSITE-ProRule" id="PRU10125"/>
    </source>
</evidence>
<dbReference type="HAMAP" id="MF_00197">
    <property type="entry name" value="DAP_epimerase"/>
    <property type="match status" value="1"/>
</dbReference>
<evidence type="ECO:0000256" key="5">
    <source>
        <dbReference type="ARBA" id="ARBA00023154"/>
    </source>
</evidence>
<dbReference type="NCBIfam" id="TIGR00652">
    <property type="entry name" value="DapF"/>
    <property type="match status" value="1"/>
</dbReference>
<feature type="site" description="Could be important to modulate the pK values of the two catalytic cysteine residues" evidence="8">
    <location>
        <position position="166"/>
    </location>
</feature>
<feature type="binding site" evidence="8">
    <location>
        <position position="164"/>
    </location>
    <ligand>
        <name>substrate</name>
    </ligand>
</feature>
<keyword evidence="8" id="KW-0963">Cytoplasm</keyword>
<feature type="active site" evidence="9">
    <location>
        <position position="75"/>
    </location>
</feature>
<comment type="similarity">
    <text evidence="2 8">Belongs to the diaminopimelate epimerase family.</text>
</comment>
<evidence type="ECO:0000313" key="10">
    <source>
        <dbReference type="EMBL" id="MBD2594000.1"/>
    </source>
</evidence>
<proteinExistence type="inferred from homology"/>
<comment type="pathway">
    <text evidence="1 8">Amino-acid biosynthesis; L-lysine biosynthesis via DAP pathway; DL-2,6-diaminopimelate from LL-2,6-diaminopimelate: step 1/1.</text>
</comment>
<dbReference type="EMBL" id="JACJTB010000005">
    <property type="protein sequence ID" value="MBD2594000.1"/>
    <property type="molecule type" value="Genomic_DNA"/>
</dbReference>
<keyword evidence="11" id="KW-1185">Reference proteome</keyword>
<evidence type="ECO:0000256" key="1">
    <source>
        <dbReference type="ARBA" id="ARBA00005196"/>
    </source>
</evidence>
<evidence type="ECO:0000256" key="4">
    <source>
        <dbReference type="ARBA" id="ARBA00022605"/>
    </source>
</evidence>
<feature type="binding site" evidence="8">
    <location>
        <begin position="225"/>
        <end position="226"/>
    </location>
    <ligand>
        <name>substrate</name>
    </ligand>
</feature>
<dbReference type="SUPFAM" id="SSF54506">
    <property type="entry name" value="Diaminopimelate epimerase-like"/>
    <property type="match status" value="2"/>
</dbReference>
<accession>A0ABR8FRE0</accession>
<dbReference type="Pfam" id="PF01678">
    <property type="entry name" value="DAP_epimerase"/>
    <property type="match status" value="2"/>
</dbReference>
<comment type="function">
    <text evidence="8">Catalyzes the stereoinversion of LL-2,6-diaminopimelate (L,L-DAP) to meso-diaminopimelate (meso-DAP), a precursor of L-lysine and an essential component of the bacterial peptidoglycan.</text>
</comment>
<evidence type="ECO:0000256" key="8">
    <source>
        <dbReference type="HAMAP-Rule" id="MF_00197"/>
    </source>
</evidence>
<protein>
    <recommendedName>
        <fullName evidence="3 8">Diaminopimelate epimerase</fullName>
        <shortName evidence="8">DAP epimerase</shortName>
        <ecNumber evidence="3 8">5.1.1.7</ecNumber>
    </recommendedName>
    <alternativeName>
        <fullName evidence="8">PLP-independent amino acid racemase</fullName>
    </alternativeName>
</protein>
<dbReference type="Proteomes" id="UP000603457">
    <property type="component" value="Unassembled WGS sequence"/>
</dbReference>
<evidence type="ECO:0000256" key="7">
    <source>
        <dbReference type="ARBA" id="ARBA00051712"/>
    </source>
</evidence>
<gene>
    <name evidence="8" type="primary">dapF</name>
    <name evidence="10" type="ORF">H6G74_06610</name>
</gene>
<feature type="binding site" evidence="8">
    <location>
        <begin position="76"/>
        <end position="77"/>
    </location>
    <ligand>
        <name>substrate</name>
    </ligand>
</feature>
<feature type="binding site" evidence="8">
    <location>
        <position position="197"/>
    </location>
    <ligand>
        <name>substrate</name>
    </ligand>
</feature>
<sequence length="279" mass="30151">MAIEFTKYHGLGNDFILIDNRGAATPLITPEKAVEWCDRHFGIGADGVIFALPGKNGTDYTMRIFNSDGSEPEMCGNGIRCLAAFLADLEGISRTQDKYRIHTLAGTITPQLTPDGQIKVDMGLPHLLAGEIPTTLGAADTKVINQPLEVAGQTWEVTCVSMGNPHCITFVEDVAAIPLETIGPKFEHHPVFPQRTNTEFIQVVSRDYLKMRVWERGAGITLACGTGACASLVAGVLTGKCDRAATVELPGGCLEIEWSEIDERVYMTGPAERVFKGTA</sequence>
<comment type="subcellular location">
    <subcellularLocation>
        <location evidence="8">Cytoplasm</location>
    </subcellularLocation>
</comment>
<organism evidence="10 11">
    <name type="scientific">Nostoc spongiaeforme FACHB-130</name>
    <dbReference type="NCBI Taxonomy" id="1357510"/>
    <lineage>
        <taxon>Bacteria</taxon>
        <taxon>Bacillati</taxon>
        <taxon>Cyanobacteriota</taxon>
        <taxon>Cyanophyceae</taxon>
        <taxon>Nostocales</taxon>
        <taxon>Nostocaceae</taxon>
        <taxon>Nostoc</taxon>
    </lineage>
</organism>
<evidence type="ECO:0000256" key="3">
    <source>
        <dbReference type="ARBA" id="ARBA00013080"/>
    </source>
</evidence>
<keyword evidence="6 8" id="KW-0413">Isomerase</keyword>
<keyword evidence="5 8" id="KW-0457">Lysine biosynthesis</keyword>
<dbReference type="InterPro" id="IPR001653">
    <property type="entry name" value="DAP_epimerase_DapF"/>
</dbReference>
<dbReference type="PANTHER" id="PTHR31689">
    <property type="entry name" value="DIAMINOPIMELATE EPIMERASE, CHLOROPLASTIC"/>
    <property type="match status" value="1"/>
</dbReference>
<feature type="active site" description="Proton acceptor" evidence="8">
    <location>
        <position position="224"/>
    </location>
</feature>
<dbReference type="PROSITE" id="PS01326">
    <property type="entry name" value="DAP_EPIMERASE"/>
    <property type="match status" value="1"/>
</dbReference>
<comment type="catalytic activity">
    <reaction evidence="7 8">
        <text>(2S,6S)-2,6-diaminopimelate = meso-2,6-diaminopimelate</text>
        <dbReference type="Rhea" id="RHEA:15393"/>
        <dbReference type="ChEBI" id="CHEBI:57609"/>
        <dbReference type="ChEBI" id="CHEBI:57791"/>
        <dbReference type="EC" id="5.1.1.7"/>
    </reaction>
</comment>
<evidence type="ECO:0000256" key="2">
    <source>
        <dbReference type="ARBA" id="ARBA00010219"/>
    </source>
</evidence>
<comment type="caution">
    <text evidence="10">The sequence shown here is derived from an EMBL/GenBank/DDBJ whole genome shotgun (WGS) entry which is preliminary data.</text>
</comment>
<dbReference type="RefSeq" id="WP_190966920.1">
    <property type="nucleotide sequence ID" value="NZ_JACJTB010000005.1"/>
</dbReference>
<reference evidence="10 11" key="1">
    <citation type="journal article" date="2020" name="ISME J.">
        <title>Comparative genomics reveals insights into cyanobacterial evolution and habitat adaptation.</title>
        <authorList>
            <person name="Chen M.Y."/>
            <person name="Teng W.K."/>
            <person name="Zhao L."/>
            <person name="Hu C.X."/>
            <person name="Zhou Y.K."/>
            <person name="Han B.P."/>
            <person name="Song L.R."/>
            <person name="Shu W.S."/>
        </authorList>
    </citation>
    <scope>NUCLEOTIDE SEQUENCE [LARGE SCALE GENOMIC DNA]</scope>
    <source>
        <strain evidence="10 11">FACHB-130</strain>
    </source>
</reference>
<name>A0ABR8FRE0_9NOSO</name>
<feature type="binding site" evidence="8">
    <location>
        <position position="13"/>
    </location>
    <ligand>
        <name>substrate</name>
    </ligand>
</feature>